<dbReference type="AlphaFoldDB" id="A0A1C3Z6A1"/>
<gene>
    <name evidence="1" type="ORF">GA0116948_101254</name>
</gene>
<organism evidence="1 2">
    <name type="scientific">Chitinophaga costaii</name>
    <dbReference type="NCBI Taxonomy" id="1335309"/>
    <lineage>
        <taxon>Bacteria</taxon>
        <taxon>Pseudomonadati</taxon>
        <taxon>Bacteroidota</taxon>
        <taxon>Chitinophagia</taxon>
        <taxon>Chitinophagales</taxon>
        <taxon>Chitinophagaceae</taxon>
        <taxon>Chitinophaga</taxon>
    </lineage>
</organism>
<protein>
    <submittedName>
        <fullName evidence="1">Uncharacterized protein</fullName>
    </submittedName>
</protein>
<name>A0A1C3Z6A1_9BACT</name>
<evidence type="ECO:0000313" key="2">
    <source>
        <dbReference type="Proteomes" id="UP000242818"/>
    </source>
</evidence>
<sequence>MIKIHDLRVGDTVVAQYEGVLKQGVVTGLNHDEKQISVVTDEQEFWYNQEDLFPIALGEEQLAALKFTRNNNITQGAQYERGPFIIRFYVSDGEKHTALQYRDEIRELKGDLTVNTLQNHYTAMTNFHLD</sequence>
<accession>A0A1C3Z6A1</accession>
<dbReference type="EMBL" id="FMAR01000001">
    <property type="protein sequence ID" value="SCB77782.1"/>
    <property type="molecule type" value="Genomic_DNA"/>
</dbReference>
<dbReference type="RefSeq" id="WP_089708201.1">
    <property type="nucleotide sequence ID" value="NZ_FMAR01000001.1"/>
</dbReference>
<evidence type="ECO:0000313" key="1">
    <source>
        <dbReference type="EMBL" id="SCB77782.1"/>
    </source>
</evidence>
<dbReference type="STRING" id="1335309.GA0116948_101254"/>
<proteinExistence type="predicted"/>
<keyword evidence="2" id="KW-1185">Reference proteome</keyword>
<dbReference type="Proteomes" id="UP000242818">
    <property type="component" value="Unassembled WGS sequence"/>
</dbReference>
<reference evidence="1 2" key="1">
    <citation type="submission" date="2016-08" db="EMBL/GenBank/DDBJ databases">
        <authorList>
            <person name="Seilhamer J.J."/>
        </authorList>
    </citation>
    <scope>NUCLEOTIDE SEQUENCE [LARGE SCALE GENOMIC DNA]</scope>
    <source>
        <strain evidence="1 2">A37T2</strain>
    </source>
</reference>
<dbReference type="OrthoDB" id="666099at2"/>